<proteinExistence type="predicted"/>
<dbReference type="KEGG" id="smul:SMUL_1761"/>
<evidence type="ECO:0000313" key="2">
    <source>
        <dbReference type="EMBL" id="AHJ13016.1"/>
    </source>
</evidence>
<name>A0AA86AP67_SULMK</name>
<reference evidence="2 3" key="1">
    <citation type="journal article" date="2014" name="Environ. Microbiol.">
        <title>Insights into organohalide respiration and the versatile catabolism of Sulfurospirillum multivorans gained from comparative genomics and physiological studies.</title>
        <authorList>
            <person name="Goris T."/>
            <person name="Schubert T."/>
            <person name="Gadkari J."/>
            <person name="Wubet T."/>
            <person name="Tarkka M."/>
            <person name="Buscot F."/>
            <person name="Adrian L."/>
            <person name="Diekert G."/>
        </authorList>
    </citation>
    <scope>NUCLEOTIDE SEQUENCE [LARGE SCALE GENOMIC DNA]</scope>
    <source>
        <strain evidence="3">DM 12446 / JCM 15788 / NBRC 109480</strain>
    </source>
</reference>
<keyword evidence="1" id="KW-0732">Signal</keyword>
<feature type="signal peptide" evidence="1">
    <location>
        <begin position="1"/>
        <end position="20"/>
    </location>
</feature>
<evidence type="ECO:0000256" key="1">
    <source>
        <dbReference type="SAM" id="SignalP"/>
    </source>
</evidence>
<sequence length="181" mass="20026">MNLKKIALLSSALLASLSFAETKVDYVLINPDDLPKNQYAFTFQLERNGEIIAGSSVIFSSKKPSSIKGGGTGAATKMYYYNCTNGDRDSKPYSQTVLINDYPTLECLAKDNGDATCTVKLYNAKDQNALAFEESKKKSCKEVEPIIHIQEFTLNLKETDKNGVKDFGNGYKLQYAYGGER</sequence>
<feature type="chain" id="PRO_5041740524" description="Periplasmic protein" evidence="1">
    <location>
        <begin position="21"/>
        <end position="181"/>
    </location>
</feature>
<dbReference type="RefSeq" id="WP_025344887.1">
    <property type="nucleotide sequence ID" value="NZ_CP007201.1"/>
</dbReference>
<organism evidence="2 3">
    <name type="scientific">Sulfurospirillum multivorans (strain DM 12446 / JCM 15788 / NBRC 109480)</name>
    <dbReference type="NCBI Taxonomy" id="1150621"/>
    <lineage>
        <taxon>Bacteria</taxon>
        <taxon>Pseudomonadati</taxon>
        <taxon>Campylobacterota</taxon>
        <taxon>Epsilonproteobacteria</taxon>
        <taxon>Campylobacterales</taxon>
        <taxon>Sulfurospirillaceae</taxon>
        <taxon>Sulfurospirillum</taxon>
    </lineage>
</organism>
<dbReference type="AlphaFoldDB" id="A0AA86AP67"/>
<dbReference type="Proteomes" id="UP000019322">
    <property type="component" value="Chromosome"/>
</dbReference>
<protein>
    <recommendedName>
        <fullName evidence="4">Periplasmic protein</fullName>
    </recommendedName>
</protein>
<gene>
    <name evidence="2" type="ORF">SMUL_1761</name>
</gene>
<dbReference type="EMBL" id="CP007201">
    <property type="protein sequence ID" value="AHJ13016.1"/>
    <property type="molecule type" value="Genomic_DNA"/>
</dbReference>
<evidence type="ECO:0000313" key="3">
    <source>
        <dbReference type="Proteomes" id="UP000019322"/>
    </source>
</evidence>
<accession>A0AA86AP67</accession>
<evidence type="ECO:0008006" key="4">
    <source>
        <dbReference type="Google" id="ProtNLM"/>
    </source>
</evidence>